<feature type="transmembrane region" description="Helical" evidence="1">
    <location>
        <begin position="12"/>
        <end position="39"/>
    </location>
</feature>
<feature type="transmembrane region" description="Helical" evidence="1">
    <location>
        <begin position="735"/>
        <end position="754"/>
    </location>
</feature>
<evidence type="ECO:0000259" key="2">
    <source>
        <dbReference type="Pfam" id="PF10277"/>
    </source>
</evidence>
<keyword evidence="1" id="KW-0472">Membrane</keyword>
<feature type="transmembrane region" description="Helical" evidence="1">
    <location>
        <begin position="141"/>
        <end position="162"/>
    </location>
</feature>
<feature type="transmembrane region" description="Helical" evidence="1">
    <location>
        <begin position="191"/>
        <end position="208"/>
    </location>
</feature>
<gene>
    <name evidence="6" type="ORF">FA14DRAFT_181583</name>
</gene>
<keyword evidence="1" id="KW-0812">Transmembrane</keyword>
<dbReference type="SUPFAM" id="SSF56219">
    <property type="entry name" value="DNase I-like"/>
    <property type="match status" value="1"/>
</dbReference>
<dbReference type="Proteomes" id="UP000245771">
    <property type="component" value="Unassembled WGS sequence"/>
</dbReference>
<evidence type="ECO:0008006" key="8">
    <source>
        <dbReference type="Google" id="ProtNLM"/>
    </source>
</evidence>
<evidence type="ECO:0000313" key="6">
    <source>
        <dbReference type="EMBL" id="PWN32909.1"/>
    </source>
</evidence>
<evidence type="ECO:0000256" key="1">
    <source>
        <dbReference type="SAM" id="Phobius"/>
    </source>
</evidence>
<evidence type="ECO:0000259" key="3">
    <source>
        <dbReference type="Pfam" id="PF23021"/>
    </source>
</evidence>
<dbReference type="PANTHER" id="PTHR14859:SF1">
    <property type="entry name" value="PGAP2-INTERACTING PROTEIN"/>
    <property type="match status" value="1"/>
</dbReference>
<dbReference type="GO" id="GO:0006506">
    <property type="term" value="P:GPI anchor biosynthetic process"/>
    <property type="evidence" value="ECO:0007669"/>
    <property type="project" value="TreeGrafter"/>
</dbReference>
<accession>A0A316V5Q0</accession>
<sequence>MPSDLQHHRPPPLVSVSGAVVSYIHTICGFLAFGGALLVGLSLHYHKVVKNGIAGWPEEYWPSVSATIGDWYPERNLFQIGIALMSGPRFLLVFLSSMLVSLSKPHSWHAKTLLVTGIVRTFACGGWVYVTSSDDHDVHDIMMGLYLILTPPWMFITSGSLAQQPNKEALMSTSKNKQDALAEKARKMRRLAASAFFGMIPFMIFFFYRHKVLEIHGAYTHYAFFEWGLIIFDLLYDYASMYDLSRIEIQIVEASNPAVTAVAEEKGANKMFGGTWLVGGTKEAVTSGAWSTPPSSSVNGLKGKNTKQTSARIQQVDRPGEVSFVSDSLNFLSEAYLSFLFWTSVTGLHAEIFFFSVYNMGVGGHEALLVIQVIALAVSLLPPFQRLLVGEDTSKKLTRKSGDLLNVHVGRHRVSVLIVVYMLCLSGFASWIFDDALTRLISTALSCSGFTYLTTLEWGRAWETNDLDSKALVWIAGLLLSSLAKYANHSNNPAWNFLKSDNGGLNAVALILALGAIAQRIISLHRQYKFKLEPYKPRKRTSGADSTIAILSLGALIFGYHVLLSDSGTLIAWTWTGYPVKGPMAIPHGRLILLASCIATILSINRPSLALQPLFWVFGSVSLFVVWAFEDWLGFLGAIGVAIFLPAIASPLLQYTMQNHPFKIMLGAWFVADLLAFLQVLTAAYAFVPGGKVMREHTGLMMAIMMTFLSLGLWKSRASEDQIKTTSKRTRMLGTAALSLLALSAQLVPLFRAVEPQSIKPYHPSDRVFTAGIWTIHFGLDQSMWDSSRRIAGLVEDVQLDVIGLLESDTHRTVFGNRDLTQYLAERLNMYADIGPGPDKHTWGAALLSKFPIINSTHHLLPSPNGELAPAIHAVLDVYGVHTHVIVSHNGQEEDPYDRELQTTEIARILREAYPHPAVFLGYVVTKPHAPRPNPYEILFKDGRIFDVHPDDSDRWCQYIGFRALERVAYVRVSRYTVTDTELQTAKFRVQAPGMPPIDPDRDVLPFHTMVAPVEGTAWAYPTKFIDPPSMVYDRHKYSPWYWPWYYHAQEAPQLVL</sequence>
<feature type="domain" description="CWH43-like N-terminal" evidence="2">
    <location>
        <begin position="19"/>
        <end position="246"/>
    </location>
</feature>
<feature type="domain" description="PGAP2IP C-terminal nuclease-like" evidence="5">
    <location>
        <begin position="767"/>
        <end position="993"/>
    </location>
</feature>
<dbReference type="InterPro" id="IPR053912">
    <property type="entry name" value="PGAP2IP_TM_1nd"/>
</dbReference>
<dbReference type="FunFam" id="3.60.10.10:FF:000031">
    <property type="entry name" value="Calcofluor white hypersensitive protein"/>
    <property type="match status" value="1"/>
</dbReference>
<feature type="transmembrane region" description="Helical" evidence="1">
    <location>
        <begin position="220"/>
        <end position="239"/>
    </location>
</feature>
<feature type="transmembrane region" description="Helical" evidence="1">
    <location>
        <begin position="414"/>
        <end position="433"/>
    </location>
</feature>
<feature type="transmembrane region" description="Helical" evidence="1">
    <location>
        <begin position="503"/>
        <end position="522"/>
    </location>
</feature>
<dbReference type="STRING" id="1280837.A0A316V5Q0"/>
<feature type="transmembrane region" description="Helical" evidence="1">
    <location>
        <begin position="584"/>
        <end position="602"/>
    </location>
</feature>
<dbReference type="OrthoDB" id="68581at2759"/>
<feature type="transmembrane region" description="Helical" evidence="1">
    <location>
        <begin position="77"/>
        <end position="100"/>
    </location>
</feature>
<dbReference type="Pfam" id="PF23022">
    <property type="entry name" value="6TM_1st_PGAP2IP"/>
    <property type="match status" value="2"/>
</dbReference>
<keyword evidence="1" id="KW-1133">Transmembrane helix</keyword>
<dbReference type="AlphaFoldDB" id="A0A316V5Q0"/>
<dbReference type="InterPro" id="IPR019402">
    <property type="entry name" value="CWH43_N"/>
</dbReference>
<feature type="domain" description="PGAP2IP second transmembrane" evidence="3">
    <location>
        <begin position="546"/>
        <end position="720"/>
    </location>
</feature>
<dbReference type="RefSeq" id="XP_025353211.1">
    <property type="nucleotide sequence ID" value="XM_025501112.1"/>
</dbReference>
<keyword evidence="7" id="KW-1185">Reference proteome</keyword>
<dbReference type="InterPro" id="IPR057315">
    <property type="entry name" value="Exo_endo_phos_PGAP2IP_C"/>
</dbReference>
<protein>
    <recommendedName>
        <fullName evidence="8">Calcofluor white hypersensitive protein</fullName>
    </recommendedName>
</protein>
<feature type="transmembrane region" description="Helical" evidence="1">
    <location>
        <begin position="635"/>
        <end position="653"/>
    </location>
</feature>
<dbReference type="GeneID" id="37022893"/>
<feature type="transmembrane region" description="Helical" evidence="1">
    <location>
        <begin position="609"/>
        <end position="629"/>
    </location>
</feature>
<dbReference type="GO" id="GO:0005783">
    <property type="term" value="C:endoplasmic reticulum"/>
    <property type="evidence" value="ECO:0007669"/>
    <property type="project" value="TreeGrafter"/>
</dbReference>
<dbReference type="PANTHER" id="PTHR14859">
    <property type="entry name" value="CALCOFLUOR WHITE HYPERSENSITIVE PROTEIN PRECURSOR"/>
    <property type="match status" value="1"/>
</dbReference>
<feature type="transmembrane region" description="Helical" evidence="1">
    <location>
        <begin position="335"/>
        <end position="355"/>
    </location>
</feature>
<dbReference type="InterPro" id="IPR036691">
    <property type="entry name" value="Endo/exonu/phosph_ase_sf"/>
</dbReference>
<dbReference type="Pfam" id="PF23021">
    <property type="entry name" value="6TM_2nd_PGAP2IP"/>
    <property type="match status" value="1"/>
</dbReference>
<feature type="domain" description="PGAP2IP first transmembrane" evidence="4">
    <location>
        <begin position="417"/>
        <end position="517"/>
    </location>
</feature>
<evidence type="ECO:0000259" key="4">
    <source>
        <dbReference type="Pfam" id="PF23022"/>
    </source>
</evidence>
<feature type="transmembrane region" description="Helical" evidence="1">
    <location>
        <begin position="112"/>
        <end position="129"/>
    </location>
</feature>
<dbReference type="Pfam" id="PF10277">
    <property type="entry name" value="Frag1"/>
    <property type="match status" value="1"/>
</dbReference>
<organism evidence="6 7">
    <name type="scientific">Meira miltonrushii</name>
    <dbReference type="NCBI Taxonomy" id="1280837"/>
    <lineage>
        <taxon>Eukaryota</taxon>
        <taxon>Fungi</taxon>
        <taxon>Dikarya</taxon>
        <taxon>Basidiomycota</taxon>
        <taxon>Ustilaginomycotina</taxon>
        <taxon>Exobasidiomycetes</taxon>
        <taxon>Exobasidiales</taxon>
        <taxon>Brachybasidiaceae</taxon>
        <taxon>Meira</taxon>
    </lineage>
</organism>
<proteinExistence type="predicted"/>
<feature type="transmembrane region" description="Helical" evidence="1">
    <location>
        <begin position="367"/>
        <end position="389"/>
    </location>
</feature>
<evidence type="ECO:0000259" key="5">
    <source>
        <dbReference type="Pfam" id="PF23226"/>
    </source>
</evidence>
<dbReference type="InterPro" id="IPR053911">
    <property type="entry name" value="PGAP2IP_TM_2nd"/>
</dbReference>
<name>A0A316V5Q0_9BASI</name>
<evidence type="ECO:0000313" key="7">
    <source>
        <dbReference type="Proteomes" id="UP000245771"/>
    </source>
</evidence>
<dbReference type="Pfam" id="PF23226">
    <property type="entry name" value="Exo_endo_phos_PGAP2IP"/>
    <property type="match status" value="1"/>
</dbReference>
<dbReference type="GO" id="GO:0031505">
    <property type="term" value="P:fungal-type cell wall organization"/>
    <property type="evidence" value="ECO:0007669"/>
    <property type="project" value="TreeGrafter"/>
</dbReference>
<dbReference type="Gene3D" id="3.60.10.10">
    <property type="entry name" value="Endonuclease/exonuclease/phosphatase"/>
    <property type="match status" value="1"/>
</dbReference>
<dbReference type="EMBL" id="KZ819605">
    <property type="protein sequence ID" value="PWN32909.1"/>
    <property type="molecule type" value="Genomic_DNA"/>
</dbReference>
<dbReference type="FunCoup" id="A0A316V5Q0">
    <property type="interactions" value="137"/>
</dbReference>
<reference evidence="6 7" key="1">
    <citation type="journal article" date="2018" name="Mol. Biol. Evol.">
        <title>Broad Genomic Sampling Reveals a Smut Pathogenic Ancestry of the Fungal Clade Ustilaginomycotina.</title>
        <authorList>
            <person name="Kijpornyongpan T."/>
            <person name="Mondo S.J."/>
            <person name="Barry K."/>
            <person name="Sandor L."/>
            <person name="Lee J."/>
            <person name="Lipzen A."/>
            <person name="Pangilinan J."/>
            <person name="LaButti K."/>
            <person name="Hainaut M."/>
            <person name="Henrissat B."/>
            <person name="Grigoriev I.V."/>
            <person name="Spatafora J.W."/>
            <person name="Aime M.C."/>
        </authorList>
    </citation>
    <scope>NUCLEOTIDE SEQUENCE [LARGE SCALE GENOMIC DNA]</scope>
    <source>
        <strain evidence="6 7">MCA 3882</strain>
    </source>
</reference>
<dbReference type="InterPro" id="IPR051916">
    <property type="entry name" value="GPI-anchor_lipid_remodeler"/>
</dbReference>
<dbReference type="InParanoid" id="A0A316V5Q0"/>
<feature type="transmembrane region" description="Helical" evidence="1">
    <location>
        <begin position="665"/>
        <end position="688"/>
    </location>
</feature>
<feature type="transmembrane region" description="Helical" evidence="1">
    <location>
        <begin position="543"/>
        <end position="564"/>
    </location>
</feature>
<dbReference type="GO" id="GO:0016020">
    <property type="term" value="C:membrane"/>
    <property type="evidence" value="ECO:0007669"/>
    <property type="project" value="GOC"/>
</dbReference>
<feature type="domain" description="PGAP2IP first transmembrane" evidence="4">
    <location>
        <begin position="339"/>
        <end position="389"/>
    </location>
</feature>
<feature type="transmembrane region" description="Helical" evidence="1">
    <location>
        <begin position="694"/>
        <end position="714"/>
    </location>
</feature>